<keyword evidence="2 7" id="KW-0820">tRNA-binding</keyword>
<evidence type="ECO:0000256" key="3">
    <source>
        <dbReference type="ARBA" id="ARBA00022801"/>
    </source>
</evidence>
<comment type="function">
    <text evidence="7">Catalyzes the release of premature peptidyl moieties from peptidyl-tRNA molecules trapped in stalled 50S ribosomal subunits, and thus maintains levels of free tRNAs and 50S ribosomes.</text>
</comment>
<evidence type="ECO:0000313" key="17">
    <source>
        <dbReference type="EMBL" id="CRI54093.1"/>
    </source>
</evidence>
<feature type="binding site" evidence="7">
    <location>
        <position position="69"/>
    </location>
    <ligand>
        <name>tRNA</name>
        <dbReference type="ChEBI" id="CHEBI:17843"/>
    </ligand>
</feature>
<comment type="function">
    <text evidence="7">Hydrolyzes ribosome-free peptidyl-tRNAs (with 1 or more amino acids incorporated), which drop off the ribosome during protein synthesis, or as a result of ribosome stalling.</text>
</comment>
<dbReference type="Pfam" id="PF01195">
    <property type="entry name" value="Pept_tRNA_hydro"/>
    <property type="match status" value="1"/>
</dbReference>
<dbReference type="HAMAP" id="MF_00083">
    <property type="entry name" value="Pept_tRNA_hydro_bact"/>
    <property type="match status" value="1"/>
</dbReference>
<dbReference type="SMR" id="A0A0F7WMT6"/>
<dbReference type="AlphaFoldDB" id="A0A0F7WMT6"/>
<evidence type="ECO:0000313" key="16">
    <source>
        <dbReference type="EMBL" id="CRI52147.1"/>
    </source>
</evidence>
<feature type="active site" description="Proton acceptor" evidence="7">
    <location>
        <position position="20"/>
    </location>
</feature>
<evidence type="ECO:0000256" key="8">
    <source>
        <dbReference type="RuleBase" id="RU000673"/>
    </source>
</evidence>
<dbReference type="EMBL" id="LN847244">
    <property type="protein sequence ID" value="CRI49891.1"/>
    <property type="molecule type" value="Genomic_DNA"/>
</dbReference>
<organism evidence="11">
    <name type="scientific">Chlamydia pneumoniae</name>
    <name type="common">Chlamydophila pneumoniae</name>
    <dbReference type="NCBI Taxonomy" id="83558"/>
    <lineage>
        <taxon>Bacteria</taxon>
        <taxon>Pseudomonadati</taxon>
        <taxon>Chlamydiota</taxon>
        <taxon>Chlamydiia</taxon>
        <taxon>Chlamydiales</taxon>
        <taxon>Chlamydiaceae</taxon>
        <taxon>Chlamydia/Chlamydophila group</taxon>
        <taxon>Chlamydia</taxon>
    </lineage>
</organism>
<evidence type="ECO:0000313" key="13">
    <source>
        <dbReference type="EMBL" id="CRI46465.1"/>
    </source>
</evidence>
<dbReference type="EMBL" id="LN849051">
    <property type="protein sequence ID" value="CRI73639.1"/>
    <property type="molecule type" value="Genomic_DNA"/>
</dbReference>
<feature type="binding site" evidence="7">
    <location>
        <position position="67"/>
    </location>
    <ligand>
        <name>tRNA</name>
        <dbReference type="ChEBI" id="CHEBI:17843"/>
    </ligand>
</feature>
<comment type="subcellular location">
    <subcellularLocation>
        <location evidence="7">Cytoplasm</location>
    </subcellularLocation>
</comment>
<dbReference type="InterPro" id="IPR018171">
    <property type="entry name" value="Pept_tRNA_hydro_CS"/>
</dbReference>
<dbReference type="PROSITE" id="PS01195">
    <property type="entry name" value="PEPT_TRNA_HYDROL_1"/>
    <property type="match status" value="1"/>
</dbReference>
<evidence type="ECO:0000313" key="11">
    <source>
        <dbReference type="EMBL" id="CRI40871.1"/>
    </source>
</evidence>
<evidence type="ECO:0000256" key="4">
    <source>
        <dbReference type="ARBA" id="ARBA00022884"/>
    </source>
</evidence>
<dbReference type="EMBL" id="LN846999">
    <property type="protein sequence ID" value="CRI38608.1"/>
    <property type="molecule type" value="Genomic_DNA"/>
</dbReference>
<comment type="catalytic activity">
    <reaction evidence="7 8">
        <text>an N-acyl-L-alpha-aminoacyl-tRNA + H2O = an N-acyl-L-amino acid + a tRNA + H(+)</text>
        <dbReference type="Rhea" id="RHEA:54448"/>
        <dbReference type="Rhea" id="RHEA-COMP:10123"/>
        <dbReference type="Rhea" id="RHEA-COMP:13883"/>
        <dbReference type="ChEBI" id="CHEBI:15377"/>
        <dbReference type="ChEBI" id="CHEBI:15378"/>
        <dbReference type="ChEBI" id="CHEBI:59874"/>
        <dbReference type="ChEBI" id="CHEBI:78442"/>
        <dbReference type="ChEBI" id="CHEBI:138191"/>
        <dbReference type="EC" id="3.1.1.29"/>
    </reaction>
</comment>
<dbReference type="NCBIfam" id="TIGR00447">
    <property type="entry name" value="pth"/>
    <property type="match status" value="1"/>
</dbReference>
<feature type="site" description="Discriminates between blocked and unblocked aminoacyl-tRNA" evidence="7">
    <location>
        <position position="10"/>
    </location>
</feature>
<proteinExistence type="inferred from homology"/>
<dbReference type="PATRIC" id="fig|83558.13.peg.1005"/>
<evidence type="ECO:0000256" key="5">
    <source>
        <dbReference type="ARBA" id="ARBA00038063"/>
    </source>
</evidence>
<reference evidence="11" key="1">
    <citation type="submission" date="2015-05" db="EMBL/GenBank/DDBJ databases">
        <authorList>
            <person name="Rattei Thomas"/>
        </authorList>
    </citation>
    <scope>NUCLEOTIDE SEQUENCE</scope>
    <source>
        <strain evidence="10">CV15</strain>
        <strain evidence="11">CWL029c</strain>
        <strain evidence="12">GiD</strain>
        <strain evidence="13">MUL2216</strain>
        <strain evidence="15">PB1</strain>
        <strain evidence="14">U1271</strain>
        <strain evidence="16">UZG1</strain>
        <strain evidence="17">Wien2</strain>
        <strain evidence="18">YK41</strain>
    </source>
</reference>
<evidence type="ECO:0000313" key="15">
    <source>
        <dbReference type="EMBL" id="CRI51017.1"/>
    </source>
</evidence>
<dbReference type="EC" id="3.1.1.29" evidence="1 7"/>
<dbReference type="EMBL" id="LN847006">
    <property type="protein sequence ID" value="CRI40871.1"/>
    <property type="molecule type" value="Genomic_DNA"/>
</dbReference>
<dbReference type="PANTHER" id="PTHR17224">
    <property type="entry name" value="PEPTIDYL-TRNA HYDROLASE"/>
    <property type="match status" value="1"/>
</dbReference>
<dbReference type="PANTHER" id="PTHR17224:SF1">
    <property type="entry name" value="PEPTIDYL-TRNA HYDROLASE"/>
    <property type="match status" value="1"/>
</dbReference>
<dbReference type="GO" id="GO:0006515">
    <property type="term" value="P:protein quality control for misfolded or incompletely synthesized proteins"/>
    <property type="evidence" value="ECO:0007669"/>
    <property type="project" value="UniProtKB-UniRule"/>
</dbReference>
<name>A0A0F7WMT6_CHLPN</name>
<dbReference type="Gene3D" id="3.40.50.1470">
    <property type="entry name" value="Peptidyl-tRNA hydrolase"/>
    <property type="match status" value="1"/>
</dbReference>
<evidence type="ECO:0000256" key="2">
    <source>
        <dbReference type="ARBA" id="ARBA00022555"/>
    </source>
</evidence>
<gene>
    <name evidence="7" type="primary">pth</name>
    <name evidence="10" type="ORF">BN1224_CV15_C_04410</name>
    <name evidence="12" type="ORF">BN1224_GiD_A_09970</name>
    <name evidence="13" type="ORF">BN1224_MUL2216_F_05200</name>
    <name evidence="15" type="ORF">BN1224_PB1_B_09860</name>
    <name evidence="14" type="ORF">BN1224_U1271_C_08310</name>
    <name evidence="16" type="ORF">BN1224_UZG1_C_00110</name>
    <name evidence="17" type="ORF">BN1224_Wien2_H_02150</name>
    <name evidence="18" type="ORF">BN1224_YK41_BZ_00270</name>
    <name evidence="11" type="ORF">CWL029c_F_01180</name>
</gene>
<dbReference type="PROSITE" id="PS01196">
    <property type="entry name" value="PEPT_TRNA_HYDROL_2"/>
    <property type="match status" value="1"/>
</dbReference>
<comment type="similarity">
    <text evidence="5 7 9">Belongs to the PTH family.</text>
</comment>
<evidence type="ECO:0000256" key="9">
    <source>
        <dbReference type="RuleBase" id="RU004320"/>
    </source>
</evidence>
<dbReference type="OrthoDB" id="9800507at2"/>
<dbReference type="EMBL" id="LN847227">
    <property type="protein sequence ID" value="CRI46465.1"/>
    <property type="molecule type" value="Genomic_DNA"/>
</dbReference>
<protein>
    <recommendedName>
        <fullName evidence="6 7">Peptidyl-tRNA hydrolase</fullName>
        <shortName evidence="7">Pth</shortName>
        <ecNumber evidence="1 7">3.1.1.29</ecNumber>
    </recommendedName>
</protein>
<dbReference type="GO" id="GO:0072344">
    <property type="term" value="P:rescue of stalled ribosome"/>
    <property type="evidence" value="ECO:0007669"/>
    <property type="project" value="UniProtKB-UniRule"/>
</dbReference>
<sequence>MAKLIVAIGNPRHGYANTRHNAGFLLADRLVEELQGPPFKPLSKCHALMTLVESSSGPLVFIKPTTFVNLSGKAVVLAKKYFNVALSHILVLADDVNRSFGKLRLCFNGGSGGHNGLKSITASLGSNEYWQLRFGVGRPLEEGVELSNFVLGKFSEEENLQLGSIFVEASTLFTEWCSKF</sequence>
<dbReference type="EMBL" id="LN847240">
    <property type="protein sequence ID" value="CRI51017.1"/>
    <property type="molecule type" value="Genomic_DNA"/>
</dbReference>
<evidence type="ECO:0000313" key="12">
    <source>
        <dbReference type="EMBL" id="CRI41996.1"/>
    </source>
</evidence>
<keyword evidence="7" id="KW-0963">Cytoplasm</keyword>
<comment type="subunit">
    <text evidence="7">Monomer.</text>
</comment>
<dbReference type="EMBL" id="LN847255">
    <property type="protein sequence ID" value="CRI54093.1"/>
    <property type="molecule type" value="Genomic_DNA"/>
</dbReference>
<feature type="binding site" evidence="7">
    <location>
        <position position="115"/>
    </location>
    <ligand>
        <name>tRNA</name>
        <dbReference type="ChEBI" id="CHEBI:17843"/>
    </ligand>
</feature>
<dbReference type="CDD" id="cd00462">
    <property type="entry name" value="PTH"/>
    <property type="match status" value="1"/>
</dbReference>
<dbReference type="EMBL" id="LN847247">
    <property type="protein sequence ID" value="CRI52147.1"/>
    <property type="molecule type" value="Genomic_DNA"/>
</dbReference>
<dbReference type="GO" id="GO:0004045">
    <property type="term" value="F:peptidyl-tRNA hydrolase activity"/>
    <property type="evidence" value="ECO:0007669"/>
    <property type="project" value="UniProtKB-UniRule"/>
</dbReference>
<evidence type="ECO:0000313" key="18">
    <source>
        <dbReference type="EMBL" id="CRI73639.1"/>
    </source>
</evidence>
<evidence type="ECO:0000313" key="10">
    <source>
        <dbReference type="EMBL" id="CRI38608.1"/>
    </source>
</evidence>
<dbReference type="InterPro" id="IPR001328">
    <property type="entry name" value="Pept_tRNA_hydro"/>
</dbReference>
<evidence type="ECO:0000256" key="1">
    <source>
        <dbReference type="ARBA" id="ARBA00013260"/>
    </source>
</evidence>
<evidence type="ECO:0000313" key="14">
    <source>
        <dbReference type="EMBL" id="CRI49891.1"/>
    </source>
</evidence>
<evidence type="ECO:0000256" key="7">
    <source>
        <dbReference type="HAMAP-Rule" id="MF_00083"/>
    </source>
</evidence>
<dbReference type="SUPFAM" id="SSF53178">
    <property type="entry name" value="Peptidyl-tRNA hydrolase-like"/>
    <property type="match status" value="1"/>
</dbReference>
<feature type="binding site" evidence="7">
    <location>
        <position position="15"/>
    </location>
    <ligand>
        <name>tRNA</name>
        <dbReference type="ChEBI" id="CHEBI:17843"/>
    </ligand>
</feature>
<dbReference type="GO" id="GO:0005737">
    <property type="term" value="C:cytoplasm"/>
    <property type="evidence" value="ECO:0007669"/>
    <property type="project" value="UniProtKB-SubCell"/>
</dbReference>
<dbReference type="InterPro" id="IPR036416">
    <property type="entry name" value="Pept_tRNA_hydro_sf"/>
</dbReference>
<dbReference type="GO" id="GO:0000049">
    <property type="term" value="F:tRNA binding"/>
    <property type="evidence" value="ECO:0007669"/>
    <property type="project" value="UniProtKB-UniRule"/>
</dbReference>
<accession>A0A0F7WMT6</accession>
<keyword evidence="4 7" id="KW-0694">RNA-binding</keyword>
<keyword evidence="3 7" id="KW-0378">Hydrolase</keyword>
<dbReference type="EMBL" id="LN847008">
    <property type="protein sequence ID" value="CRI41996.1"/>
    <property type="molecule type" value="Genomic_DNA"/>
</dbReference>
<dbReference type="GeneID" id="45051007"/>
<feature type="site" description="Stabilizes the basic form of H active site to accept a proton" evidence="7">
    <location>
        <position position="94"/>
    </location>
</feature>
<dbReference type="RefSeq" id="WP_010883585.1">
    <property type="nucleotide sequence ID" value="NZ_CP160064.1"/>
</dbReference>
<evidence type="ECO:0000256" key="6">
    <source>
        <dbReference type="ARBA" id="ARBA00050038"/>
    </source>
</evidence>